<dbReference type="RefSeq" id="WP_163703286.1">
    <property type="nucleotide sequence ID" value="NZ_QXHD01000004.1"/>
</dbReference>
<comment type="caution">
    <text evidence="3">The sequence shown here is derived from an EMBL/GenBank/DDBJ whole genome shotgun (WGS) entry which is preliminary data.</text>
</comment>
<accession>A0A6M0RZF2</accession>
<feature type="compositionally biased region" description="Polar residues" evidence="1">
    <location>
        <begin position="1"/>
        <end position="12"/>
    </location>
</feature>
<dbReference type="GO" id="GO:0004519">
    <property type="term" value="F:endonuclease activity"/>
    <property type="evidence" value="ECO:0007669"/>
    <property type="project" value="InterPro"/>
</dbReference>
<dbReference type="Gene3D" id="3.40.1350.10">
    <property type="match status" value="1"/>
</dbReference>
<proteinExistence type="predicted"/>
<dbReference type="Pfam" id="PF04471">
    <property type="entry name" value="Mrr_cat"/>
    <property type="match status" value="1"/>
</dbReference>
<reference evidence="3 4" key="1">
    <citation type="journal article" date="2020" name="Microb. Ecol.">
        <title>Ecogenomics of the Marine Benthic Filamentous Cyanobacterium Adonisia.</title>
        <authorList>
            <person name="Walter J.M."/>
            <person name="Coutinho F.H."/>
            <person name="Leomil L."/>
            <person name="Hargreaves P.I."/>
            <person name="Campeao M.E."/>
            <person name="Vieira V.V."/>
            <person name="Silva B.S."/>
            <person name="Fistarol G.O."/>
            <person name="Salomon P.S."/>
            <person name="Sawabe T."/>
            <person name="Mino S."/>
            <person name="Hosokawa M."/>
            <person name="Miyashita H."/>
            <person name="Maruyama F."/>
            <person name="van Verk M.C."/>
            <person name="Dutilh B.E."/>
            <person name="Thompson C.C."/>
            <person name="Thompson F.L."/>
        </authorList>
    </citation>
    <scope>NUCLEOTIDE SEQUENCE [LARGE SCALE GENOMIC DNA]</scope>
    <source>
        <strain evidence="3 4">CCMR0081</strain>
    </source>
</reference>
<feature type="region of interest" description="Disordered" evidence="1">
    <location>
        <begin position="1"/>
        <end position="32"/>
    </location>
</feature>
<dbReference type="InterPro" id="IPR011335">
    <property type="entry name" value="Restrct_endonuc-II-like"/>
</dbReference>
<dbReference type="Proteomes" id="UP000481033">
    <property type="component" value="Unassembled WGS sequence"/>
</dbReference>
<feature type="compositionally biased region" description="Basic residues" evidence="1">
    <location>
        <begin position="20"/>
        <end position="29"/>
    </location>
</feature>
<dbReference type="GO" id="GO:0009307">
    <property type="term" value="P:DNA restriction-modification system"/>
    <property type="evidence" value="ECO:0007669"/>
    <property type="project" value="InterPro"/>
</dbReference>
<dbReference type="GO" id="GO:0003677">
    <property type="term" value="F:DNA binding"/>
    <property type="evidence" value="ECO:0007669"/>
    <property type="project" value="InterPro"/>
</dbReference>
<organism evidence="3 4">
    <name type="scientific">Adonisia turfae CCMR0081</name>
    <dbReference type="NCBI Taxonomy" id="2292702"/>
    <lineage>
        <taxon>Bacteria</taxon>
        <taxon>Bacillati</taxon>
        <taxon>Cyanobacteriota</taxon>
        <taxon>Adonisia</taxon>
        <taxon>Adonisia turfae</taxon>
    </lineage>
</organism>
<dbReference type="SUPFAM" id="SSF52980">
    <property type="entry name" value="Restriction endonuclease-like"/>
    <property type="match status" value="1"/>
</dbReference>
<evidence type="ECO:0000259" key="2">
    <source>
        <dbReference type="Pfam" id="PF04471"/>
    </source>
</evidence>
<protein>
    <recommendedName>
        <fullName evidence="2">Restriction endonuclease type IV Mrr domain-containing protein</fullName>
    </recommendedName>
</protein>
<sequence length="187" mass="21287">MQSTNSGTTTQGAPEWAKQYRPKRLKRPKDGRVFQVPRKKAAMRDARIILNRLRRESRELDPPSQTDFVLSALRVICPFVFEELLLHSLDDAGFTVQRSCYTHDGGIDGSFWDQDGDKFLLQAKRYSQEIDPDHILDFAGVVLRDDEATGGLFIHTGITCETSAYYNQELPHTEILSDCGLRELVIQ</sequence>
<feature type="domain" description="Restriction endonuclease type IV Mrr" evidence="2">
    <location>
        <begin position="78"/>
        <end position="166"/>
    </location>
</feature>
<dbReference type="InterPro" id="IPR011856">
    <property type="entry name" value="tRNA_endonuc-like_dom_sf"/>
</dbReference>
<evidence type="ECO:0000256" key="1">
    <source>
        <dbReference type="SAM" id="MobiDB-lite"/>
    </source>
</evidence>
<evidence type="ECO:0000313" key="3">
    <source>
        <dbReference type="EMBL" id="NEZ61031.1"/>
    </source>
</evidence>
<gene>
    <name evidence="3" type="ORF">DXZ20_36435</name>
</gene>
<keyword evidence="4" id="KW-1185">Reference proteome</keyword>
<dbReference type="InterPro" id="IPR007560">
    <property type="entry name" value="Restrct_endonuc_IV_Mrr"/>
</dbReference>
<name>A0A6M0RZF2_9CYAN</name>
<dbReference type="AlphaFoldDB" id="A0A6M0RZF2"/>
<evidence type="ECO:0000313" key="4">
    <source>
        <dbReference type="Proteomes" id="UP000481033"/>
    </source>
</evidence>
<dbReference type="EMBL" id="QXHD01000004">
    <property type="protein sequence ID" value="NEZ61031.1"/>
    <property type="molecule type" value="Genomic_DNA"/>
</dbReference>